<comment type="caution">
    <text evidence="1">The sequence shown here is derived from an EMBL/GenBank/DDBJ whole genome shotgun (WGS) entry which is preliminary data.</text>
</comment>
<evidence type="ECO:0000313" key="1">
    <source>
        <dbReference type="EMBL" id="OAI85986.1"/>
    </source>
</evidence>
<dbReference type="Proteomes" id="UP000077752">
    <property type="component" value="Unassembled WGS sequence"/>
</dbReference>
<proteinExistence type="predicted"/>
<protein>
    <submittedName>
        <fullName evidence="1">Uncharacterized protein</fullName>
    </submittedName>
</protein>
<sequence length="65" mass="7217">MLLLYVATSVSLSIEILPLSTLDPSVTNLKLAQSQLIVSRLTVFFQLQAASLKFKQICFFSRLVA</sequence>
<name>A0A177SC05_PSEPU</name>
<evidence type="ECO:0000313" key="2">
    <source>
        <dbReference type="Proteomes" id="UP000077752"/>
    </source>
</evidence>
<organism evidence="1 2">
    <name type="scientific">Pseudomonas putida</name>
    <name type="common">Arthrobacter siderocapsulatus</name>
    <dbReference type="NCBI Taxonomy" id="303"/>
    <lineage>
        <taxon>Bacteria</taxon>
        <taxon>Pseudomonadati</taxon>
        <taxon>Pseudomonadota</taxon>
        <taxon>Gammaproteobacteria</taxon>
        <taxon>Pseudomonadales</taxon>
        <taxon>Pseudomonadaceae</taxon>
        <taxon>Pseudomonas</taxon>
    </lineage>
</organism>
<dbReference type="AlphaFoldDB" id="A0A177SC05"/>
<accession>A0A177SC05</accession>
<reference evidence="1 2" key="1">
    <citation type="submission" date="2016-03" db="EMBL/GenBank/DDBJ databases">
        <title>Draft Genome Assembly of Pseudomonas putida strain CBF10-2.</title>
        <authorList>
            <person name="Iyer R.S."/>
            <person name="Damania A."/>
        </authorList>
    </citation>
    <scope>NUCLEOTIDE SEQUENCE [LARGE SCALE GENOMIC DNA]</scope>
    <source>
        <strain evidence="1 2">CBF10-2</strain>
    </source>
</reference>
<dbReference type="EMBL" id="LUCV01000045">
    <property type="protein sequence ID" value="OAI85986.1"/>
    <property type="molecule type" value="Genomic_DNA"/>
</dbReference>
<gene>
    <name evidence="1" type="ORF">AYO28_26035</name>
</gene>